<feature type="domain" description="ABC transporter TMD0" evidence="3">
    <location>
        <begin position="14"/>
        <end position="151"/>
    </location>
</feature>
<dbReference type="AlphaFoldDB" id="A0A135U500"/>
<dbReference type="EMBL" id="JFFI01001722">
    <property type="protein sequence ID" value="KXH55487.1"/>
    <property type="molecule type" value="Genomic_DNA"/>
</dbReference>
<keyword evidence="2" id="KW-0812">Transmembrane</keyword>
<evidence type="ECO:0000256" key="1">
    <source>
        <dbReference type="ARBA" id="ARBA00004141"/>
    </source>
</evidence>
<reference evidence="4 5" key="1">
    <citation type="submission" date="2014-02" db="EMBL/GenBank/DDBJ databases">
        <title>The genome sequence of Colletotrichum salicis CBS 607.94.</title>
        <authorList>
            <person name="Baroncelli R."/>
            <person name="Thon M.R."/>
        </authorList>
    </citation>
    <scope>NUCLEOTIDE SEQUENCE [LARGE SCALE GENOMIC DNA]</scope>
    <source>
        <strain evidence="4 5">CBS 607.94</strain>
    </source>
</reference>
<comment type="caution">
    <text evidence="4">The sequence shown here is derived from an EMBL/GenBank/DDBJ whole genome shotgun (WGS) entry which is preliminary data.</text>
</comment>
<feature type="transmembrane region" description="Helical" evidence="2">
    <location>
        <begin position="34"/>
        <end position="52"/>
    </location>
</feature>
<evidence type="ECO:0000256" key="2">
    <source>
        <dbReference type="SAM" id="Phobius"/>
    </source>
</evidence>
<evidence type="ECO:0000313" key="4">
    <source>
        <dbReference type="EMBL" id="KXH55487.1"/>
    </source>
</evidence>
<evidence type="ECO:0000259" key="3">
    <source>
        <dbReference type="Pfam" id="PF24357"/>
    </source>
</evidence>
<dbReference type="InterPro" id="IPR056227">
    <property type="entry name" value="TMD0_ABC"/>
</dbReference>
<gene>
    <name evidence="4" type="ORF">CSAL01_13474</name>
</gene>
<dbReference type="GO" id="GO:0016020">
    <property type="term" value="C:membrane"/>
    <property type="evidence" value="ECO:0007669"/>
    <property type="project" value="UniProtKB-SubCell"/>
</dbReference>
<accession>A0A135U500</accession>
<feature type="transmembrane region" description="Helical" evidence="2">
    <location>
        <begin position="98"/>
        <end position="119"/>
    </location>
</feature>
<organism evidence="4 5">
    <name type="scientific">Colletotrichum salicis</name>
    <dbReference type="NCBI Taxonomy" id="1209931"/>
    <lineage>
        <taxon>Eukaryota</taxon>
        <taxon>Fungi</taxon>
        <taxon>Dikarya</taxon>
        <taxon>Ascomycota</taxon>
        <taxon>Pezizomycotina</taxon>
        <taxon>Sordariomycetes</taxon>
        <taxon>Hypocreomycetidae</taxon>
        <taxon>Glomerellales</taxon>
        <taxon>Glomerellaceae</taxon>
        <taxon>Colletotrichum</taxon>
        <taxon>Colletotrichum acutatum species complex</taxon>
    </lineage>
</organism>
<dbReference type="Pfam" id="PF24357">
    <property type="entry name" value="TMD0_ABC"/>
    <property type="match status" value="1"/>
</dbReference>
<dbReference type="Proteomes" id="UP000070121">
    <property type="component" value="Unassembled WGS sequence"/>
</dbReference>
<keyword evidence="2" id="KW-1133">Transmembrane helix</keyword>
<evidence type="ECO:0000313" key="5">
    <source>
        <dbReference type="Proteomes" id="UP000070121"/>
    </source>
</evidence>
<proteinExistence type="predicted"/>
<feature type="transmembrane region" description="Helical" evidence="2">
    <location>
        <begin position="72"/>
        <end position="92"/>
    </location>
</feature>
<keyword evidence="5" id="KW-1185">Reference proteome</keyword>
<dbReference type="STRING" id="1209931.A0A135U500"/>
<protein>
    <recommendedName>
        <fullName evidence="3">ABC transporter TMD0 domain-containing protein</fullName>
    </recommendedName>
</protein>
<name>A0A135U500_9PEZI</name>
<comment type="subcellular location">
    <subcellularLocation>
        <location evidence="1">Membrane</location>
        <topology evidence="1">Multi-pass membrane protein</topology>
    </subcellularLocation>
</comment>
<dbReference type="OrthoDB" id="6500128at2759"/>
<keyword evidence="2" id="KW-0472">Membrane</keyword>
<sequence length="240" mass="26560">MDNFTSIADCEGSFGPAATVCSNRFDFTLLFEQAILNIGPSAILLLALPLQLQQLLRQRRKVLRHPSNAAKIATCIVFGGLQIALLTLLAQAPFFSRVSIAAAVLGVIDAFALTLLSHAEHLRSIRPSTTIYMYLALSLIFDEVQCRTLWLFPGLRNLASVFSAALAMKLIMFSLEVQGKRRLLLAALRHLSPEATSDILARGCLVRSRKQRCWEWWTSFSKQSKTYASQSCAERNSIAG</sequence>